<keyword evidence="2" id="KW-1185">Reference proteome</keyword>
<evidence type="ECO:0000313" key="1">
    <source>
        <dbReference type="EMBL" id="KAG8646726.1"/>
    </source>
</evidence>
<reference evidence="2" key="1">
    <citation type="journal article" date="2016" name="Nat. Biotechnol.">
        <title>Sequencing wild and cultivated cassava and related species reveals extensive interspecific hybridization and genetic diversity.</title>
        <authorList>
            <person name="Bredeson J.V."/>
            <person name="Lyons J.B."/>
            <person name="Prochnik S.E."/>
            <person name="Wu G.A."/>
            <person name="Ha C.M."/>
            <person name="Edsinger-Gonzales E."/>
            <person name="Grimwood J."/>
            <person name="Schmutz J."/>
            <person name="Rabbi I.Y."/>
            <person name="Egesi C."/>
            <person name="Nauluvula P."/>
            <person name="Lebot V."/>
            <person name="Ndunguru J."/>
            <person name="Mkamilo G."/>
            <person name="Bart R.S."/>
            <person name="Setter T.L."/>
            <person name="Gleadow R.M."/>
            <person name="Kulakow P."/>
            <person name="Ferguson M.E."/>
            <person name="Rounsley S."/>
            <person name="Rokhsar D.S."/>
        </authorList>
    </citation>
    <scope>NUCLEOTIDE SEQUENCE [LARGE SCALE GENOMIC DNA]</scope>
    <source>
        <strain evidence="2">cv. AM560-2</strain>
    </source>
</reference>
<accession>A0ACB7H3I1</accession>
<gene>
    <name evidence="1" type="ORF">MANES_09G025560v8</name>
</gene>
<name>A0ACB7H3I1_MANES</name>
<sequence>MADSFLLSIAESVLGKLGSLALEEFFLAWGLESDLEKIKENLKVIKAVLLDAEQQLSLNPRIEIWLENLKQVLYDAEDVVEEFKCEALRRKVVKSGNTTRKVRRFFSSSNPLAFRFRMGHKLKQIRERVDEIAALKSKFGLTERIFDRPVIHREREMTHSFVDASDVIGRDQARDTIMETLVQSSDGENVSIIPIVGIGGLGKTTLAKLVYNDQRVATLFELKLWVCVSDVFELDKVIIKILNSASPDKKYLDMGIEQLQRSLREALNGRKYLLILDDVWSEDPRKWLELKTLLMGGANGSKIVVTTRSNRVAEIMGTVSPQNLSLLPHRDCLSLFFKCAFKEYEVKQNPNLTTIGEEIVRKCKGVPLAVITLGSLLYSVTDEREWEFIRDSEIWELKQKENDILPALRLSYEHLPSYLKRCFAYCSIFPKDYQLLDTELVYLWMANGLVQSSNENQELEDVGFRYFKELCSRCFFQDFSDYGRATCKMHDLIHDLALSITQNECSMFLDSTQQIAKSVRHVSFPHPESLPKDVPKSLQNLECMRTICFINERREGISSEMFIKTCCSRFQYLRVLDLSYSSFEELPASIGNLKHLKYLSLWSNSNIKRLPNSICKLQSLQTLLLYECWNLQELPEDIRCMINLRNLDLRMEEGEETQFSLVRLALRWLPKIVDFPEWLIRGSTNSLKVLEVERCNNLRELPNCLQNMASHPEVQIIDCPKLNNNPLQKGEAGPSTSLS</sequence>
<protein>
    <submittedName>
        <fullName evidence="1">Uncharacterized protein</fullName>
    </submittedName>
</protein>
<proteinExistence type="predicted"/>
<dbReference type="EMBL" id="CM004395">
    <property type="protein sequence ID" value="KAG8646726.1"/>
    <property type="molecule type" value="Genomic_DNA"/>
</dbReference>
<evidence type="ECO:0000313" key="2">
    <source>
        <dbReference type="Proteomes" id="UP000091857"/>
    </source>
</evidence>
<comment type="caution">
    <text evidence="1">The sequence shown here is derived from an EMBL/GenBank/DDBJ whole genome shotgun (WGS) entry which is preliminary data.</text>
</comment>
<dbReference type="Proteomes" id="UP000091857">
    <property type="component" value="Chromosome 9"/>
</dbReference>
<organism evidence="1 2">
    <name type="scientific">Manihot esculenta</name>
    <name type="common">Cassava</name>
    <name type="synonym">Jatropha manihot</name>
    <dbReference type="NCBI Taxonomy" id="3983"/>
    <lineage>
        <taxon>Eukaryota</taxon>
        <taxon>Viridiplantae</taxon>
        <taxon>Streptophyta</taxon>
        <taxon>Embryophyta</taxon>
        <taxon>Tracheophyta</taxon>
        <taxon>Spermatophyta</taxon>
        <taxon>Magnoliopsida</taxon>
        <taxon>eudicotyledons</taxon>
        <taxon>Gunneridae</taxon>
        <taxon>Pentapetalae</taxon>
        <taxon>rosids</taxon>
        <taxon>fabids</taxon>
        <taxon>Malpighiales</taxon>
        <taxon>Euphorbiaceae</taxon>
        <taxon>Crotonoideae</taxon>
        <taxon>Manihoteae</taxon>
        <taxon>Manihot</taxon>
    </lineage>
</organism>